<feature type="region of interest" description="Disordered" evidence="10">
    <location>
        <begin position="266"/>
        <end position="291"/>
    </location>
</feature>
<evidence type="ECO:0000256" key="4">
    <source>
        <dbReference type="ARBA" id="ARBA00022552"/>
    </source>
</evidence>
<evidence type="ECO:0000256" key="1">
    <source>
        <dbReference type="ARBA" id="ARBA00004604"/>
    </source>
</evidence>
<comment type="function">
    <text evidence="7">Involved in the small subunit (SSU) processome assembly and function, and in the 18S rRNA synthesis. Required for the early cleavages at sites A0, A1 and A2.</text>
</comment>
<evidence type="ECO:0000256" key="2">
    <source>
        <dbReference type="ARBA" id="ARBA00005819"/>
    </source>
</evidence>
<feature type="compositionally biased region" description="Acidic residues" evidence="10">
    <location>
        <begin position="60"/>
        <end position="69"/>
    </location>
</feature>
<comment type="subcellular location">
    <subcellularLocation>
        <location evidence="1">Nucleus</location>
        <location evidence="1">Nucleolus</location>
    </subcellularLocation>
</comment>
<feature type="compositionally biased region" description="Basic and acidic residues" evidence="10">
    <location>
        <begin position="18"/>
        <end position="31"/>
    </location>
</feature>
<dbReference type="EMBL" id="QVQW01000086">
    <property type="protein sequence ID" value="RKU40970.1"/>
    <property type="molecule type" value="Genomic_DNA"/>
</dbReference>
<dbReference type="AlphaFoldDB" id="A0A420XZN6"/>
<dbReference type="GO" id="GO:0003723">
    <property type="term" value="F:RNA binding"/>
    <property type="evidence" value="ECO:0007669"/>
    <property type="project" value="UniProtKB-UniRule"/>
</dbReference>
<evidence type="ECO:0000259" key="11">
    <source>
        <dbReference type="PROSITE" id="PS50102"/>
    </source>
</evidence>
<evidence type="ECO:0000256" key="8">
    <source>
        <dbReference type="ARBA" id="ARBA00032634"/>
    </source>
</evidence>
<dbReference type="GO" id="GO:0034462">
    <property type="term" value="P:small-subunit processome assembly"/>
    <property type="evidence" value="ECO:0007669"/>
    <property type="project" value="TreeGrafter"/>
</dbReference>
<dbReference type="GO" id="GO:0000472">
    <property type="term" value="P:endonucleolytic cleavage to generate mature 5'-end of SSU-rRNA from (SSU-rRNA, 5.8S rRNA, LSU-rRNA)"/>
    <property type="evidence" value="ECO:0007669"/>
    <property type="project" value="TreeGrafter"/>
</dbReference>
<dbReference type="InterPro" id="IPR012677">
    <property type="entry name" value="Nucleotide-bd_a/b_plait_sf"/>
</dbReference>
<feature type="compositionally biased region" description="Basic and acidic residues" evidence="10">
    <location>
        <begin position="76"/>
        <end position="88"/>
    </location>
</feature>
<dbReference type="GO" id="GO:0000447">
    <property type="term" value="P:endonucleolytic cleavage in ITS1 to separate SSU-rRNA from 5.8S rRNA and LSU-rRNA from tricistronic rRNA transcript (SSU-rRNA, 5.8S rRNA, LSU-rRNA)"/>
    <property type="evidence" value="ECO:0007669"/>
    <property type="project" value="TreeGrafter"/>
</dbReference>
<dbReference type="InterPro" id="IPR034353">
    <property type="entry name" value="ABT1/ESF2_RRM"/>
</dbReference>
<evidence type="ECO:0000256" key="6">
    <source>
        <dbReference type="ARBA" id="ARBA00023242"/>
    </source>
</evidence>
<feature type="domain" description="RRM" evidence="11">
    <location>
        <begin position="114"/>
        <end position="196"/>
    </location>
</feature>
<dbReference type="STRING" id="177199.A0A420XZN6"/>
<evidence type="ECO:0000313" key="13">
    <source>
        <dbReference type="Proteomes" id="UP000275385"/>
    </source>
</evidence>
<feature type="compositionally biased region" description="Basic and acidic residues" evidence="10">
    <location>
        <begin position="310"/>
        <end position="319"/>
    </location>
</feature>
<dbReference type="PROSITE" id="PS50102">
    <property type="entry name" value="RRM"/>
    <property type="match status" value="1"/>
</dbReference>
<gene>
    <name evidence="12" type="primary">ESF2</name>
    <name evidence="12" type="ORF">DL546_003752</name>
</gene>
<keyword evidence="3" id="KW-0690">Ribosome biogenesis</keyword>
<evidence type="ECO:0000256" key="5">
    <source>
        <dbReference type="ARBA" id="ARBA00022884"/>
    </source>
</evidence>
<organism evidence="12 13">
    <name type="scientific">Coniochaeta pulveracea</name>
    <dbReference type="NCBI Taxonomy" id="177199"/>
    <lineage>
        <taxon>Eukaryota</taxon>
        <taxon>Fungi</taxon>
        <taxon>Dikarya</taxon>
        <taxon>Ascomycota</taxon>
        <taxon>Pezizomycotina</taxon>
        <taxon>Sordariomycetes</taxon>
        <taxon>Sordariomycetidae</taxon>
        <taxon>Coniochaetales</taxon>
        <taxon>Coniochaetaceae</taxon>
        <taxon>Coniochaeta</taxon>
    </lineage>
</organism>
<evidence type="ECO:0000256" key="7">
    <source>
        <dbReference type="ARBA" id="ARBA00025024"/>
    </source>
</evidence>
<comment type="similarity">
    <text evidence="2">Belongs to the ESF2/ABP1 family.</text>
</comment>
<dbReference type="FunFam" id="3.30.70.330:FF:001147">
    <property type="entry name" value="Pre-rRNA-processing protein esf-2"/>
    <property type="match status" value="1"/>
</dbReference>
<dbReference type="CDD" id="cd12263">
    <property type="entry name" value="RRM_ABT1_like"/>
    <property type="match status" value="1"/>
</dbReference>
<sequence>MAPEKRNHFLDADESDEDVGRDYDSEDDLQKGGRSAKRRRVDDQSDGEDDFSDDGHDTAGEEDEADAEDQASTTLDNDRTQKDARKKVAELPGVSKPLTKKNLVATEAAIKKSGVVYLSRIPPFMKPAKLRSLLEPYGAINRIFLSPEDPAAHTRRVKAGGNKKRSFTDGWVEFVNKKDAKTVCELLNARPIGGKKGSYYRDDIWNLLYLKGFKWHNLTEQIAAENAERTSRMRAEISKTTKENKEFIRNVERAKMLDGITAKNTAKKEKNKEVTDGTVGDSTDKGVKKDAVGKERKITFAQIPLAKKRKPEDQPDQVKRVLSRIF</sequence>
<feature type="region of interest" description="Disordered" evidence="10">
    <location>
        <begin position="306"/>
        <end position="326"/>
    </location>
</feature>
<dbReference type="InterPro" id="IPR039119">
    <property type="entry name" value="ABT1/Esf2"/>
</dbReference>
<evidence type="ECO:0000256" key="3">
    <source>
        <dbReference type="ARBA" id="ARBA00022517"/>
    </source>
</evidence>
<keyword evidence="6" id="KW-0539">Nucleus</keyword>
<evidence type="ECO:0000256" key="9">
    <source>
        <dbReference type="PROSITE-ProRule" id="PRU00176"/>
    </source>
</evidence>
<dbReference type="Gene3D" id="3.30.70.330">
    <property type="match status" value="1"/>
</dbReference>
<protein>
    <recommendedName>
        <fullName evidence="8">18S rRNA factor 2</fullName>
    </recommendedName>
</protein>
<dbReference type="InterPro" id="IPR000504">
    <property type="entry name" value="RRM_dom"/>
</dbReference>
<dbReference type="SUPFAM" id="SSF54928">
    <property type="entry name" value="RNA-binding domain, RBD"/>
    <property type="match status" value="1"/>
</dbReference>
<proteinExistence type="inferred from homology"/>
<accession>A0A420XZN6</accession>
<dbReference type="GO" id="GO:0005730">
    <property type="term" value="C:nucleolus"/>
    <property type="evidence" value="ECO:0007669"/>
    <property type="project" value="UniProtKB-SubCell"/>
</dbReference>
<dbReference type="OrthoDB" id="287393at2759"/>
<feature type="region of interest" description="Disordered" evidence="10">
    <location>
        <begin position="1"/>
        <end position="88"/>
    </location>
</feature>
<dbReference type="InterPro" id="IPR035979">
    <property type="entry name" value="RBD_domain_sf"/>
</dbReference>
<dbReference type="Proteomes" id="UP000275385">
    <property type="component" value="Unassembled WGS sequence"/>
</dbReference>
<dbReference type="PANTHER" id="PTHR12311">
    <property type="entry name" value="ACTIVATOR OF BASAL TRANSCRIPTION 1"/>
    <property type="match status" value="1"/>
</dbReference>
<reference evidence="12 13" key="1">
    <citation type="submission" date="2018-08" db="EMBL/GenBank/DDBJ databases">
        <title>Draft genome of the lignicolous fungus Coniochaeta pulveracea.</title>
        <authorList>
            <person name="Borstlap C.J."/>
            <person name="De Witt R.N."/>
            <person name="Botha A."/>
            <person name="Volschenk H."/>
        </authorList>
    </citation>
    <scope>NUCLEOTIDE SEQUENCE [LARGE SCALE GENOMIC DNA]</scope>
    <source>
        <strain evidence="12 13">CAB683</strain>
    </source>
</reference>
<dbReference type="SMART" id="SM00360">
    <property type="entry name" value="RRM"/>
    <property type="match status" value="1"/>
</dbReference>
<feature type="compositionally biased region" description="Basic and acidic residues" evidence="10">
    <location>
        <begin position="1"/>
        <end position="11"/>
    </location>
</feature>
<keyword evidence="4" id="KW-0698">rRNA processing</keyword>
<dbReference type="GO" id="GO:0000480">
    <property type="term" value="P:endonucleolytic cleavage in 5'-ETS of tricistronic rRNA transcript (SSU-rRNA, 5.8S rRNA, LSU-rRNA)"/>
    <property type="evidence" value="ECO:0007669"/>
    <property type="project" value="TreeGrafter"/>
</dbReference>
<evidence type="ECO:0000256" key="10">
    <source>
        <dbReference type="SAM" id="MobiDB-lite"/>
    </source>
</evidence>
<evidence type="ECO:0000313" key="12">
    <source>
        <dbReference type="EMBL" id="RKU40970.1"/>
    </source>
</evidence>
<keyword evidence="5 9" id="KW-0694">RNA-binding</keyword>
<comment type="caution">
    <text evidence="12">The sequence shown here is derived from an EMBL/GenBank/DDBJ whole genome shotgun (WGS) entry which is preliminary data.</text>
</comment>
<dbReference type="PANTHER" id="PTHR12311:SF7">
    <property type="entry name" value="ACTIVATOR OF BASAL TRANSCRIPTION 1"/>
    <property type="match status" value="1"/>
</dbReference>
<keyword evidence="13" id="KW-1185">Reference proteome</keyword>
<name>A0A420XZN6_9PEZI</name>
<feature type="compositionally biased region" description="Basic and acidic residues" evidence="10">
    <location>
        <begin position="282"/>
        <end position="291"/>
    </location>
</feature>
<feature type="compositionally biased region" description="Basic and acidic residues" evidence="10">
    <location>
        <begin position="266"/>
        <end position="275"/>
    </location>
</feature>